<evidence type="ECO:0000313" key="6">
    <source>
        <dbReference type="Proteomes" id="UP000218899"/>
    </source>
</evidence>
<accession>A0A1C7AG15</accession>
<dbReference type="KEGG" id="sva:SVA_3859"/>
<evidence type="ECO:0000256" key="2">
    <source>
        <dbReference type="ARBA" id="ARBA00023315"/>
    </source>
</evidence>
<dbReference type="GO" id="GO:0044550">
    <property type="term" value="P:secondary metabolite biosynthetic process"/>
    <property type="evidence" value="ECO:0007669"/>
    <property type="project" value="TreeGrafter"/>
</dbReference>
<dbReference type="Pfam" id="PF08541">
    <property type="entry name" value="ACP_syn_III_C"/>
    <property type="match status" value="1"/>
</dbReference>
<dbReference type="InterPro" id="IPR013747">
    <property type="entry name" value="ACP_syn_III_C"/>
</dbReference>
<keyword evidence="2" id="KW-0012">Acyltransferase</keyword>
<dbReference type="Proteomes" id="UP000218899">
    <property type="component" value="Chromosome"/>
</dbReference>
<protein>
    <submittedName>
        <fullName evidence="5">3-oxoacyl-ACP synthase</fullName>
    </submittedName>
</protein>
<dbReference type="Gene3D" id="3.40.47.10">
    <property type="match status" value="2"/>
</dbReference>
<feature type="domain" description="Beta-ketoacyl-[acyl-carrier-protein] synthase III C-terminal" evidence="3">
    <location>
        <begin position="252"/>
        <end position="339"/>
    </location>
</feature>
<evidence type="ECO:0000259" key="3">
    <source>
        <dbReference type="Pfam" id="PF08541"/>
    </source>
</evidence>
<dbReference type="GO" id="GO:0004315">
    <property type="term" value="F:3-oxoacyl-[acyl-carrier-protein] synthase activity"/>
    <property type="evidence" value="ECO:0007669"/>
    <property type="project" value="InterPro"/>
</dbReference>
<keyword evidence="1" id="KW-0808">Transferase</keyword>
<dbReference type="InterPro" id="IPR016039">
    <property type="entry name" value="Thiolase-like"/>
</dbReference>
<dbReference type="PANTHER" id="PTHR34069">
    <property type="entry name" value="3-OXOACYL-[ACYL-CARRIER-PROTEIN] SYNTHASE 3"/>
    <property type="match status" value="1"/>
</dbReference>
<dbReference type="CDD" id="cd00830">
    <property type="entry name" value="KAS_III"/>
    <property type="match status" value="1"/>
</dbReference>
<gene>
    <name evidence="5" type="ORF">SVA_3859</name>
</gene>
<sequence length="342" mass="37299">MHSVGHSRIISTGMYLPPERLSSRELMEMFRSRERFGLPYEWLERTTGIRERRFAPPDFKSSEMAVAAAREALELGEVSPSQIDAIIYCGVLRDHVEPATAHVVQDKIGARNAIAFDVSNACLGFMNGMHLMDALIATGQARRGLVVTGERGNHYIRKALRVLAELPDNGDFSDLAAALTLGDAGAAAVMGPKLDPETGIKGFVVQSQGQHNGLCVCGDNGEDTHLVTKITEIVRETTRLVGPLYQALMHEHLGWQPSELSRYIPHQVGLRSVRKHAEVAQVPLEIIPITVDYLGNIISATIPVNISLLMKDKKLTNGERIYLSGTGSGISIAQAAMVWDAA</sequence>
<organism evidence="5 6">
    <name type="scientific">Sulfurifustis variabilis</name>
    <dbReference type="NCBI Taxonomy" id="1675686"/>
    <lineage>
        <taxon>Bacteria</taxon>
        <taxon>Pseudomonadati</taxon>
        <taxon>Pseudomonadota</taxon>
        <taxon>Gammaproteobacteria</taxon>
        <taxon>Acidiferrobacterales</taxon>
        <taxon>Acidiferrobacteraceae</taxon>
        <taxon>Sulfurifustis</taxon>
    </lineage>
</organism>
<dbReference type="PANTHER" id="PTHR34069:SF2">
    <property type="entry name" value="BETA-KETOACYL-[ACYL-CARRIER-PROTEIN] SYNTHASE III"/>
    <property type="match status" value="1"/>
</dbReference>
<dbReference type="AlphaFoldDB" id="A0A1C7AG15"/>
<feature type="domain" description="Beta-ketoacyl-[acyl-carrier-protein] synthase III N-terminal" evidence="4">
    <location>
        <begin position="116"/>
        <end position="209"/>
    </location>
</feature>
<dbReference type="SUPFAM" id="SSF53901">
    <property type="entry name" value="Thiolase-like"/>
    <property type="match status" value="2"/>
</dbReference>
<proteinExistence type="predicted"/>
<evidence type="ECO:0000256" key="1">
    <source>
        <dbReference type="ARBA" id="ARBA00022679"/>
    </source>
</evidence>
<dbReference type="EMBL" id="AP014936">
    <property type="protein sequence ID" value="BAU50393.1"/>
    <property type="molecule type" value="Genomic_DNA"/>
</dbReference>
<name>A0A1C7AG15_9GAMM</name>
<dbReference type="InterPro" id="IPR013751">
    <property type="entry name" value="ACP_syn_III_N"/>
</dbReference>
<dbReference type="GO" id="GO:0006633">
    <property type="term" value="P:fatty acid biosynthetic process"/>
    <property type="evidence" value="ECO:0007669"/>
    <property type="project" value="InterPro"/>
</dbReference>
<evidence type="ECO:0000313" key="5">
    <source>
        <dbReference type="EMBL" id="BAU50393.1"/>
    </source>
</evidence>
<reference evidence="5 6" key="1">
    <citation type="submission" date="2015-08" db="EMBL/GenBank/DDBJ databases">
        <title>Complete genome sequence of Sulfurifustis variabilis.</title>
        <authorList>
            <person name="Miura A."/>
            <person name="Kojima H."/>
            <person name="Fukui M."/>
        </authorList>
    </citation>
    <scope>NUCLEOTIDE SEQUENCE [LARGE SCALE GENOMIC DNA]</scope>
    <source>
        <strain evidence="6">skN76</strain>
    </source>
</reference>
<dbReference type="Pfam" id="PF08545">
    <property type="entry name" value="ACP_syn_III"/>
    <property type="match status" value="1"/>
</dbReference>
<keyword evidence="6" id="KW-1185">Reference proteome</keyword>
<evidence type="ECO:0000259" key="4">
    <source>
        <dbReference type="Pfam" id="PF08545"/>
    </source>
</evidence>